<sequence>HPKYRRALNERMPFLVCGSTEAQSQSSGTTAEGKE</sequence>
<reference evidence="1" key="1">
    <citation type="journal article" date="2015" name="Proc. Natl. Acad. Sci. U.S.A.">
        <title>Extraordinary diversity of visual opsin genes in dragonflies.</title>
        <authorList>
            <person name="Futahashi R."/>
            <person name="Kawahara-Miki R."/>
            <person name="Kinoshita M."/>
            <person name="Yoshitake K."/>
            <person name="Yajima S."/>
            <person name="Arikawa K."/>
            <person name="Fukatsu T."/>
        </authorList>
    </citation>
    <scope>NUCLEOTIDE SEQUENCE</scope>
</reference>
<gene>
    <name evidence="1" type="primary">RhLWE1</name>
</gene>
<feature type="non-terminal residue" evidence="1">
    <location>
        <position position="1"/>
    </location>
</feature>
<evidence type="ECO:0000313" key="1">
    <source>
        <dbReference type="EMBL" id="FAA01177.1"/>
    </source>
</evidence>
<proteinExistence type="evidence at transcript level"/>
<dbReference type="AlphaFoldDB" id="A0A0C9LI84"/>
<name>A0A0C9LI84_LADFU</name>
<dbReference type="EMBL" id="BR001246">
    <property type="protein sequence ID" value="FAA01177.1"/>
    <property type="molecule type" value="mRNA"/>
</dbReference>
<organism evidence="1">
    <name type="scientific">Ladona fulva</name>
    <name type="common">Scarce chaser dragonfly</name>
    <name type="synonym">Libellula fulva</name>
    <dbReference type="NCBI Taxonomy" id="123851"/>
    <lineage>
        <taxon>Eukaryota</taxon>
        <taxon>Metazoa</taxon>
        <taxon>Ecdysozoa</taxon>
        <taxon>Arthropoda</taxon>
        <taxon>Hexapoda</taxon>
        <taxon>Insecta</taxon>
        <taxon>Pterygota</taxon>
        <taxon>Palaeoptera</taxon>
        <taxon>Odonata</taxon>
        <taxon>Epiprocta</taxon>
        <taxon>Anisoptera</taxon>
        <taxon>Libelluloidea</taxon>
        <taxon>Libellulidae</taxon>
        <taxon>Ladona</taxon>
    </lineage>
</organism>
<accession>A0A0C9LI84</accession>
<protein>
    <submittedName>
        <fullName evidence="1">RhLWE1 protein</fullName>
    </submittedName>
</protein>